<dbReference type="OrthoDB" id="5332281at2759"/>
<dbReference type="EMBL" id="JAGPNK010000017">
    <property type="protein sequence ID" value="KAH7305866.1"/>
    <property type="molecule type" value="Genomic_DNA"/>
</dbReference>
<dbReference type="Proteomes" id="UP000813444">
    <property type="component" value="Unassembled WGS sequence"/>
</dbReference>
<accession>A0A8K0SH81</accession>
<protein>
    <submittedName>
        <fullName evidence="1">Uncharacterized protein</fullName>
    </submittedName>
</protein>
<dbReference type="AlphaFoldDB" id="A0A8K0SH81"/>
<evidence type="ECO:0000313" key="2">
    <source>
        <dbReference type="Proteomes" id="UP000813444"/>
    </source>
</evidence>
<keyword evidence="2" id="KW-1185">Reference proteome</keyword>
<name>A0A8K0SH81_9HYPO</name>
<reference evidence="1" key="1">
    <citation type="journal article" date="2021" name="Nat. Commun.">
        <title>Genetic determinants of endophytism in the Arabidopsis root mycobiome.</title>
        <authorList>
            <person name="Mesny F."/>
            <person name="Miyauchi S."/>
            <person name="Thiergart T."/>
            <person name="Pickel B."/>
            <person name="Atanasova L."/>
            <person name="Karlsson M."/>
            <person name="Huettel B."/>
            <person name="Barry K.W."/>
            <person name="Haridas S."/>
            <person name="Chen C."/>
            <person name="Bauer D."/>
            <person name="Andreopoulos W."/>
            <person name="Pangilinan J."/>
            <person name="LaButti K."/>
            <person name="Riley R."/>
            <person name="Lipzen A."/>
            <person name="Clum A."/>
            <person name="Drula E."/>
            <person name="Henrissat B."/>
            <person name="Kohler A."/>
            <person name="Grigoriev I.V."/>
            <person name="Martin F.M."/>
            <person name="Hacquard S."/>
        </authorList>
    </citation>
    <scope>NUCLEOTIDE SEQUENCE</scope>
    <source>
        <strain evidence="1">MPI-CAGE-CH-0235</strain>
    </source>
</reference>
<gene>
    <name evidence="1" type="ORF">B0I35DRAFT_483622</name>
</gene>
<evidence type="ECO:0000313" key="1">
    <source>
        <dbReference type="EMBL" id="KAH7305866.1"/>
    </source>
</evidence>
<dbReference type="CDD" id="cd10170">
    <property type="entry name" value="ASKHA_NBD_HSP70"/>
    <property type="match status" value="1"/>
</dbReference>
<sequence length="145" mass="15873">MAPVSSSLLEQAAKHAGIFPVTLVKESEAAALYTMHSLSFALAEGDVFVVCDVGGDTVDLISYEVAGSLGLNQRFIEAVRNLVGEDQFHDLRKTRGLSLAEKSFDSVKKAFRGKPDEQFIVTFQMASLQDEPEEGLKSNTWWMTG</sequence>
<comment type="caution">
    <text evidence="1">The sequence shown here is derived from an EMBL/GenBank/DDBJ whole genome shotgun (WGS) entry which is preliminary data.</text>
</comment>
<dbReference type="Gene3D" id="3.30.420.40">
    <property type="match status" value="2"/>
</dbReference>
<proteinExistence type="predicted"/>
<organism evidence="1 2">
    <name type="scientific">Stachybotrys elegans</name>
    <dbReference type="NCBI Taxonomy" id="80388"/>
    <lineage>
        <taxon>Eukaryota</taxon>
        <taxon>Fungi</taxon>
        <taxon>Dikarya</taxon>
        <taxon>Ascomycota</taxon>
        <taxon>Pezizomycotina</taxon>
        <taxon>Sordariomycetes</taxon>
        <taxon>Hypocreomycetidae</taxon>
        <taxon>Hypocreales</taxon>
        <taxon>Stachybotryaceae</taxon>
        <taxon>Stachybotrys</taxon>
    </lineage>
</organism>